<keyword evidence="3" id="KW-1185">Reference proteome</keyword>
<dbReference type="Proteomes" id="UP000552587">
    <property type="component" value="Unassembled WGS sequence"/>
</dbReference>
<dbReference type="AlphaFoldDB" id="A0A7W3U229"/>
<reference evidence="2 3" key="1">
    <citation type="submission" date="2020-07" db="EMBL/GenBank/DDBJ databases">
        <authorList>
            <person name="Xu S."/>
            <person name="Li A."/>
        </authorList>
    </citation>
    <scope>NUCLEOTIDE SEQUENCE [LARGE SCALE GENOMIC DNA]</scope>
    <source>
        <strain evidence="2 3">SG-8</strain>
    </source>
</reference>
<comment type="caution">
    <text evidence="2">The sequence shown here is derived from an EMBL/GenBank/DDBJ whole genome shotgun (WGS) entry which is preliminary data.</text>
</comment>
<sequence>MTLAYLACALFAALGFYLGCRHQRLWPLGEGHARLAHWAGWGFSLLSLVAAIRLLGVWAGVFSALTALMLVLVLLPYLDGWRQLRKGAADVG</sequence>
<evidence type="ECO:0000313" key="2">
    <source>
        <dbReference type="EMBL" id="MBB1087175.1"/>
    </source>
</evidence>
<keyword evidence="1" id="KW-1133">Transmembrane helix</keyword>
<evidence type="ECO:0000313" key="3">
    <source>
        <dbReference type="Proteomes" id="UP000552587"/>
    </source>
</evidence>
<name>A0A7W3U229_9GAMM</name>
<evidence type="ECO:0000256" key="1">
    <source>
        <dbReference type="SAM" id="Phobius"/>
    </source>
</evidence>
<dbReference type="EMBL" id="JACHTE010000001">
    <property type="protein sequence ID" value="MBB1087175.1"/>
    <property type="molecule type" value="Genomic_DNA"/>
</dbReference>
<proteinExistence type="predicted"/>
<dbReference type="RefSeq" id="WP_182667954.1">
    <property type="nucleotide sequence ID" value="NZ_JACHTE010000001.1"/>
</dbReference>
<gene>
    <name evidence="2" type="ORF">H4F99_01590</name>
</gene>
<feature type="transmembrane region" description="Helical" evidence="1">
    <location>
        <begin position="45"/>
        <end position="78"/>
    </location>
</feature>
<evidence type="ECO:0008006" key="4">
    <source>
        <dbReference type="Google" id="ProtNLM"/>
    </source>
</evidence>
<organism evidence="2 3">
    <name type="scientific">Marilutibacter penaei</name>
    <dbReference type="NCBI Taxonomy" id="2759900"/>
    <lineage>
        <taxon>Bacteria</taxon>
        <taxon>Pseudomonadati</taxon>
        <taxon>Pseudomonadota</taxon>
        <taxon>Gammaproteobacteria</taxon>
        <taxon>Lysobacterales</taxon>
        <taxon>Lysobacteraceae</taxon>
        <taxon>Marilutibacter</taxon>
    </lineage>
</organism>
<keyword evidence="1" id="KW-0472">Membrane</keyword>
<keyword evidence="1" id="KW-0812">Transmembrane</keyword>
<protein>
    <recommendedName>
        <fullName evidence="4">DUF3325 domain-containing protein</fullName>
    </recommendedName>
</protein>
<accession>A0A7W3U229</accession>